<dbReference type="InterPro" id="IPR052982">
    <property type="entry name" value="SRP1/TIP1-like"/>
</dbReference>
<dbReference type="AlphaFoldDB" id="A0A9P8ACX8"/>
<evidence type="ECO:0000256" key="3">
    <source>
        <dbReference type="SAM" id="SignalP"/>
    </source>
</evidence>
<dbReference type="OrthoDB" id="2432613at2759"/>
<dbReference type="Proteomes" id="UP001049176">
    <property type="component" value="Chromosome 2"/>
</dbReference>
<reference evidence="5" key="1">
    <citation type="journal article" date="2021" name="Genome Biol. Evol.">
        <title>The assembled and annotated genome of the fairy-ring fungus Marasmius oreades.</title>
        <authorList>
            <person name="Hiltunen M."/>
            <person name="Ament-Velasquez S.L."/>
            <person name="Johannesson H."/>
        </authorList>
    </citation>
    <scope>NUCLEOTIDE SEQUENCE</scope>
    <source>
        <strain evidence="5">03SP1</strain>
    </source>
</reference>
<evidence type="ECO:0000259" key="4">
    <source>
        <dbReference type="Pfam" id="PF10342"/>
    </source>
</evidence>
<name>A0A9P8ACX8_9AGAR</name>
<comment type="caution">
    <text evidence="5">The sequence shown here is derived from an EMBL/GenBank/DDBJ whole genome shotgun (WGS) entry which is preliminary data.</text>
</comment>
<dbReference type="EMBL" id="CM032182">
    <property type="protein sequence ID" value="KAG7096898.1"/>
    <property type="molecule type" value="Genomic_DNA"/>
</dbReference>
<dbReference type="GeneID" id="66073380"/>
<dbReference type="Pfam" id="PF10342">
    <property type="entry name" value="Kre9_KNH"/>
    <property type="match status" value="1"/>
</dbReference>
<keyword evidence="1 3" id="KW-0732">Signal</keyword>
<dbReference type="PANTHER" id="PTHR40633:SF1">
    <property type="entry name" value="GPI ANCHORED SERINE-THREONINE RICH PROTEIN (AFU_ORTHOLOGUE AFUA_1G03630)"/>
    <property type="match status" value="1"/>
</dbReference>
<dbReference type="KEGG" id="more:E1B28_004304"/>
<protein>
    <recommendedName>
        <fullName evidence="4">Yeast cell wall synthesis Kre9/Knh1-like N-terminal domain-containing protein</fullName>
    </recommendedName>
</protein>
<feature type="region of interest" description="Disordered" evidence="2">
    <location>
        <begin position="149"/>
        <end position="197"/>
    </location>
</feature>
<feature type="chain" id="PRO_5040482865" description="Yeast cell wall synthesis Kre9/Knh1-like N-terminal domain-containing protein" evidence="3">
    <location>
        <begin position="18"/>
        <end position="245"/>
    </location>
</feature>
<evidence type="ECO:0000313" key="6">
    <source>
        <dbReference type="Proteomes" id="UP001049176"/>
    </source>
</evidence>
<feature type="compositionally biased region" description="Low complexity" evidence="2">
    <location>
        <begin position="149"/>
        <end position="162"/>
    </location>
</feature>
<accession>A0A9P8ACX8</accession>
<evidence type="ECO:0000256" key="1">
    <source>
        <dbReference type="ARBA" id="ARBA00022729"/>
    </source>
</evidence>
<sequence>MFLYTIFLLFVAILVAGDFIPTAPGPGDSYAAGGHCVIKWDAGDWKNMTIMLMSGSNTDMHLVTIVASGLDGSDPSLSPFNWTCPEVSPNSVIYFYQFVHGSDIQDLRWTTRFLITSPSGAHTLPEHASQPNGDQIPWGIGKLSASSSNPSYTATSSSDSSNMKVNANEDNFAGLPSPSKMSNSGAPERQATPILALPPDPGASGAALAYGSRGFNSGIRSVEKRPSWFPSLSAVLVLSAISWLV</sequence>
<feature type="domain" description="Yeast cell wall synthesis Kre9/Knh1-like N-terminal" evidence="4">
    <location>
        <begin position="24"/>
        <end position="114"/>
    </location>
</feature>
<organism evidence="5 6">
    <name type="scientific">Marasmius oreades</name>
    <name type="common">fairy-ring Marasmius</name>
    <dbReference type="NCBI Taxonomy" id="181124"/>
    <lineage>
        <taxon>Eukaryota</taxon>
        <taxon>Fungi</taxon>
        <taxon>Dikarya</taxon>
        <taxon>Basidiomycota</taxon>
        <taxon>Agaricomycotina</taxon>
        <taxon>Agaricomycetes</taxon>
        <taxon>Agaricomycetidae</taxon>
        <taxon>Agaricales</taxon>
        <taxon>Marasmiineae</taxon>
        <taxon>Marasmiaceae</taxon>
        <taxon>Marasmius</taxon>
    </lineage>
</organism>
<dbReference type="InterPro" id="IPR018466">
    <property type="entry name" value="Kre9/Knh1-like_N"/>
</dbReference>
<evidence type="ECO:0000256" key="2">
    <source>
        <dbReference type="SAM" id="MobiDB-lite"/>
    </source>
</evidence>
<dbReference type="PANTHER" id="PTHR40633">
    <property type="entry name" value="MATRIX PROTEIN, PUTATIVE (AFU_ORTHOLOGUE AFUA_8G05410)-RELATED"/>
    <property type="match status" value="1"/>
</dbReference>
<keyword evidence="6" id="KW-1185">Reference proteome</keyword>
<dbReference type="RefSeq" id="XP_043013368.1">
    <property type="nucleotide sequence ID" value="XM_043148766.1"/>
</dbReference>
<proteinExistence type="predicted"/>
<gene>
    <name evidence="5" type="ORF">E1B28_004304</name>
</gene>
<feature type="signal peptide" evidence="3">
    <location>
        <begin position="1"/>
        <end position="17"/>
    </location>
</feature>
<evidence type="ECO:0000313" key="5">
    <source>
        <dbReference type="EMBL" id="KAG7096898.1"/>
    </source>
</evidence>